<dbReference type="EMBL" id="QGGB01000010">
    <property type="protein sequence ID" value="PWN05246.1"/>
    <property type="molecule type" value="Genomic_DNA"/>
</dbReference>
<organism evidence="1 2">
    <name type="scientific">Rhodohalobacter mucosus</name>
    <dbReference type="NCBI Taxonomy" id="2079485"/>
    <lineage>
        <taxon>Bacteria</taxon>
        <taxon>Pseudomonadati</taxon>
        <taxon>Balneolota</taxon>
        <taxon>Balneolia</taxon>
        <taxon>Balneolales</taxon>
        <taxon>Balneolaceae</taxon>
        <taxon>Rhodohalobacter</taxon>
    </lineage>
</organism>
<reference evidence="1 2" key="1">
    <citation type="submission" date="2018-05" db="EMBL/GenBank/DDBJ databases">
        <title>Rhodohalobacter halophilus gen. nov., sp. nov., a moderately halophilic member of the family Balneolaceae.</title>
        <authorList>
            <person name="Liu Z.-W."/>
        </authorList>
    </citation>
    <scope>NUCLEOTIDE SEQUENCE [LARGE SCALE GENOMIC DNA]</scope>
    <source>
        <strain evidence="1 2">8A47</strain>
    </source>
</reference>
<name>A0A316TZ33_9BACT</name>
<comment type="caution">
    <text evidence="1">The sequence shown here is derived from an EMBL/GenBank/DDBJ whole genome shotgun (WGS) entry which is preliminary data.</text>
</comment>
<gene>
    <name evidence="1" type="ORF">DDZ15_14280</name>
</gene>
<dbReference type="AlphaFoldDB" id="A0A316TZ33"/>
<keyword evidence="2" id="KW-1185">Reference proteome</keyword>
<dbReference type="Proteomes" id="UP000245533">
    <property type="component" value="Unassembled WGS sequence"/>
</dbReference>
<protein>
    <submittedName>
        <fullName evidence="1">Uncharacterized protein</fullName>
    </submittedName>
</protein>
<evidence type="ECO:0000313" key="2">
    <source>
        <dbReference type="Proteomes" id="UP000245533"/>
    </source>
</evidence>
<evidence type="ECO:0000313" key="1">
    <source>
        <dbReference type="EMBL" id="PWN05246.1"/>
    </source>
</evidence>
<accession>A0A316TZ33</accession>
<sequence>MGAPSYPGFHPGLLIFNASGVGIRLQYSDLSSLEGGGTIPETSKTLIAHLTSILFPPADHPVISRSQSEALRRKSYR</sequence>
<proteinExistence type="predicted"/>